<name>A0A439CT72_9PEZI</name>
<dbReference type="Pfam" id="PF13243">
    <property type="entry name" value="SQHop_cyclase_C"/>
    <property type="match status" value="1"/>
</dbReference>
<gene>
    <name evidence="4" type="ORF">EKO27_g9754</name>
</gene>
<feature type="domain" description="Squalene cyclase N-terminal" evidence="3">
    <location>
        <begin position="18"/>
        <end position="318"/>
    </location>
</feature>
<evidence type="ECO:0008006" key="6">
    <source>
        <dbReference type="Google" id="ProtNLM"/>
    </source>
</evidence>
<dbReference type="Proteomes" id="UP000286045">
    <property type="component" value="Unassembled WGS sequence"/>
</dbReference>
<dbReference type="STRING" id="363999.A0A439CT72"/>
<dbReference type="GO" id="GO:0005811">
    <property type="term" value="C:lipid droplet"/>
    <property type="evidence" value="ECO:0007669"/>
    <property type="project" value="InterPro"/>
</dbReference>
<protein>
    <recommendedName>
        <fullName evidence="6">Squalene--hopene cyclase</fullName>
    </recommendedName>
</protein>
<evidence type="ECO:0000313" key="4">
    <source>
        <dbReference type="EMBL" id="RWA05355.1"/>
    </source>
</evidence>
<dbReference type="Pfam" id="PF13249">
    <property type="entry name" value="SQHop_cyclase_N"/>
    <property type="match status" value="1"/>
</dbReference>
<evidence type="ECO:0000313" key="5">
    <source>
        <dbReference type="Proteomes" id="UP000286045"/>
    </source>
</evidence>
<dbReference type="InterPro" id="IPR032697">
    <property type="entry name" value="SQ_cyclase_N"/>
</dbReference>
<dbReference type="SUPFAM" id="SSF48239">
    <property type="entry name" value="Terpenoid cyclases/Protein prenyltransferases"/>
    <property type="match status" value="1"/>
</dbReference>
<dbReference type="AlphaFoldDB" id="A0A439CT72"/>
<comment type="caution">
    <text evidence="4">The sequence shown here is derived from an EMBL/GenBank/DDBJ whole genome shotgun (WGS) entry which is preliminary data.</text>
</comment>
<evidence type="ECO:0000259" key="2">
    <source>
        <dbReference type="Pfam" id="PF13243"/>
    </source>
</evidence>
<feature type="domain" description="Squalene cyclase C-terminal" evidence="2">
    <location>
        <begin position="329"/>
        <end position="527"/>
    </location>
</feature>
<sequence length="527" mass="58478">MSQPQGTTLKDGARLSLQQAVKFSWACQQSDGHWVAPVHSDATFTAQYVMFKYAIPGLSLEADGGILRKWLFADQTEDGSWAAAPGLPGSLSTTVEAYLALKLLDVPASHPAMKRARDFVLSQGGVAKARFFTRLYLASFGLYPWSAIPQIPAELILVPTWAPINVYVLSYWARCALIPMLIIRHHEPIYSLPNGHSPDNDFLDELWLDPSDKNVPFTPPLWDLFCGKDRDAIKWLFVAGDKLLSRVGGLKKGPQRRLARQRCIDWLLERQEEQGDWGGGAFTFIHPSIWALLLEGFPLQHKAVRLGLQALERLAITDAKGKWLQVTPSPVWDTTLMTEALCDAGLSSDARLNQAAAWLRDRQITADHGDWRVNSSTSQPGSWGFQYYNTSYPDVDDTAVVVMTLVKQDPLAIASDCVLNAVQWILGMQNKDGGWGAFDANNDARWLQKIPLGLDSDSLVDPSTPDVTGRMLECFGFLLANRKGACLPGPIQHRLRVAAKRALRCLLRDQESEGAASGSWWGRWGNN</sequence>
<keyword evidence="1" id="KW-0677">Repeat</keyword>
<dbReference type="GO" id="GO:0016104">
    <property type="term" value="P:triterpenoid biosynthetic process"/>
    <property type="evidence" value="ECO:0007669"/>
    <property type="project" value="InterPro"/>
</dbReference>
<dbReference type="PANTHER" id="PTHR11764:SF82">
    <property type="entry name" value="TERPENE CYCLASE_MUTASE FAMILY MEMBER"/>
    <property type="match status" value="1"/>
</dbReference>
<dbReference type="InterPro" id="IPR008930">
    <property type="entry name" value="Terpenoid_cyclase/PrenylTrfase"/>
</dbReference>
<accession>A0A439CT72</accession>
<keyword evidence="5" id="KW-1185">Reference proteome</keyword>
<dbReference type="GO" id="GO:0016866">
    <property type="term" value="F:intramolecular transferase activity"/>
    <property type="evidence" value="ECO:0007669"/>
    <property type="project" value="InterPro"/>
</dbReference>
<reference evidence="4 5" key="1">
    <citation type="submission" date="2018-12" db="EMBL/GenBank/DDBJ databases">
        <title>Draft genome sequence of Xylaria grammica IHI A82.</title>
        <authorList>
            <person name="Buettner E."/>
            <person name="Kellner H."/>
        </authorList>
    </citation>
    <scope>NUCLEOTIDE SEQUENCE [LARGE SCALE GENOMIC DNA]</scope>
    <source>
        <strain evidence="4 5">IHI A82</strain>
    </source>
</reference>
<dbReference type="InterPro" id="IPR032696">
    <property type="entry name" value="SQ_cyclase_C"/>
</dbReference>
<dbReference type="EMBL" id="RYZI01000450">
    <property type="protein sequence ID" value="RWA05355.1"/>
    <property type="molecule type" value="Genomic_DNA"/>
</dbReference>
<dbReference type="SUPFAM" id="SSF81853">
    <property type="entry name" value="Family 10 polysaccharide lyase"/>
    <property type="match status" value="1"/>
</dbReference>
<proteinExistence type="predicted"/>
<dbReference type="InterPro" id="IPR018333">
    <property type="entry name" value="Squalene_cyclase"/>
</dbReference>
<dbReference type="Gene3D" id="1.50.10.20">
    <property type="match status" value="2"/>
</dbReference>
<evidence type="ECO:0000256" key="1">
    <source>
        <dbReference type="ARBA" id="ARBA00022737"/>
    </source>
</evidence>
<dbReference type="NCBIfam" id="TIGR01787">
    <property type="entry name" value="squalene_cyclas"/>
    <property type="match status" value="1"/>
</dbReference>
<evidence type="ECO:0000259" key="3">
    <source>
        <dbReference type="Pfam" id="PF13249"/>
    </source>
</evidence>
<dbReference type="PANTHER" id="PTHR11764">
    <property type="entry name" value="TERPENE CYCLASE/MUTASE FAMILY MEMBER"/>
    <property type="match status" value="1"/>
</dbReference>
<organism evidence="4 5">
    <name type="scientific">Xylaria grammica</name>
    <dbReference type="NCBI Taxonomy" id="363999"/>
    <lineage>
        <taxon>Eukaryota</taxon>
        <taxon>Fungi</taxon>
        <taxon>Dikarya</taxon>
        <taxon>Ascomycota</taxon>
        <taxon>Pezizomycotina</taxon>
        <taxon>Sordariomycetes</taxon>
        <taxon>Xylariomycetidae</taxon>
        <taxon>Xylariales</taxon>
        <taxon>Xylariaceae</taxon>
        <taxon>Xylaria</taxon>
    </lineage>
</organism>